<dbReference type="PANTHER" id="PTHR33392">
    <property type="entry name" value="POLYISOPRENYL-TEICHOIC ACID--PEPTIDOGLYCAN TEICHOIC ACID TRANSFERASE TAGU"/>
    <property type="match status" value="1"/>
</dbReference>
<dbReference type="Gene3D" id="3.40.630.190">
    <property type="entry name" value="LCP protein"/>
    <property type="match status" value="1"/>
</dbReference>
<dbReference type="InterPro" id="IPR027381">
    <property type="entry name" value="LytR/CpsA/Psr_C"/>
</dbReference>
<dbReference type="NCBIfam" id="TIGR00350">
    <property type="entry name" value="lytR_cpsA_psr"/>
    <property type="match status" value="1"/>
</dbReference>
<feature type="compositionally biased region" description="Low complexity" evidence="2">
    <location>
        <begin position="425"/>
        <end position="447"/>
    </location>
</feature>
<evidence type="ECO:0000256" key="1">
    <source>
        <dbReference type="ARBA" id="ARBA00006068"/>
    </source>
</evidence>
<evidence type="ECO:0000256" key="2">
    <source>
        <dbReference type="SAM" id="MobiDB-lite"/>
    </source>
</evidence>
<dbReference type="Gene3D" id="3.30.70.2390">
    <property type="match status" value="1"/>
</dbReference>
<feature type="region of interest" description="Disordered" evidence="2">
    <location>
        <begin position="308"/>
        <end position="343"/>
    </location>
</feature>
<dbReference type="InterPro" id="IPR050922">
    <property type="entry name" value="LytR/CpsA/Psr_CW_biosynth"/>
</dbReference>
<feature type="compositionally biased region" description="Low complexity" evidence="2">
    <location>
        <begin position="373"/>
        <end position="387"/>
    </location>
</feature>
<protein>
    <submittedName>
        <fullName evidence="5">LCP family protein</fullName>
    </submittedName>
</protein>
<reference evidence="5 6" key="1">
    <citation type="submission" date="2022-04" db="EMBL/GenBank/DDBJ databases">
        <title>Genome diversity in the genus Frankia.</title>
        <authorList>
            <person name="Carlos-Shanley C."/>
            <person name="Hahn D."/>
        </authorList>
    </citation>
    <scope>NUCLEOTIDE SEQUENCE [LARGE SCALE GENOMIC DNA]</scope>
    <source>
        <strain evidence="5 6">Ag45/Mut15</strain>
    </source>
</reference>
<dbReference type="EMBL" id="JALKFT010000024">
    <property type="protein sequence ID" value="MCK9877977.1"/>
    <property type="molecule type" value="Genomic_DNA"/>
</dbReference>
<dbReference type="InterPro" id="IPR004474">
    <property type="entry name" value="LytR_CpsA_psr"/>
</dbReference>
<name>A0ABT0K397_9ACTN</name>
<evidence type="ECO:0000313" key="6">
    <source>
        <dbReference type="Proteomes" id="UP001201873"/>
    </source>
</evidence>
<proteinExistence type="inferred from homology"/>
<keyword evidence="6" id="KW-1185">Reference proteome</keyword>
<feature type="region of interest" description="Disordered" evidence="2">
    <location>
        <begin position="410"/>
        <end position="447"/>
    </location>
</feature>
<dbReference type="Proteomes" id="UP001201873">
    <property type="component" value="Unassembled WGS sequence"/>
</dbReference>
<comment type="caution">
    <text evidence="5">The sequence shown here is derived from an EMBL/GenBank/DDBJ whole genome shotgun (WGS) entry which is preliminary data.</text>
</comment>
<feature type="compositionally biased region" description="Low complexity" evidence="2">
    <location>
        <begin position="314"/>
        <end position="343"/>
    </location>
</feature>
<feature type="domain" description="Cell envelope-related transcriptional attenuator" evidence="3">
    <location>
        <begin position="62"/>
        <end position="216"/>
    </location>
</feature>
<feature type="region of interest" description="Disordered" evidence="2">
    <location>
        <begin position="466"/>
        <end position="510"/>
    </location>
</feature>
<dbReference type="RefSeq" id="WP_248826134.1">
    <property type="nucleotide sequence ID" value="NZ_JALKFT010000024.1"/>
</dbReference>
<comment type="similarity">
    <text evidence="1">Belongs to the LytR/CpsA/Psr (LCP) family.</text>
</comment>
<gene>
    <name evidence="5" type="ORF">MXD59_19735</name>
</gene>
<organism evidence="5 6">
    <name type="scientific">Frankia umida</name>
    <dbReference type="NCBI Taxonomy" id="573489"/>
    <lineage>
        <taxon>Bacteria</taxon>
        <taxon>Bacillati</taxon>
        <taxon>Actinomycetota</taxon>
        <taxon>Actinomycetes</taxon>
        <taxon>Frankiales</taxon>
        <taxon>Frankiaceae</taxon>
        <taxon>Frankia</taxon>
    </lineage>
</organism>
<feature type="region of interest" description="Disordered" evidence="2">
    <location>
        <begin position="370"/>
        <end position="389"/>
    </location>
</feature>
<evidence type="ECO:0000259" key="3">
    <source>
        <dbReference type="Pfam" id="PF03816"/>
    </source>
</evidence>
<evidence type="ECO:0000259" key="4">
    <source>
        <dbReference type="Pfam" id="PF13399"/>
    </source>
</evidence>
<feature type="domain" description="LytR/CpsA/Psr regulator C-terminal" evidence="4">
    <location>
        <begin position="349"/>
        <end position="457"/>
    </location>
</feature>
<dbReference type="Pfam" id="PF13399">
    <property type="entry name" value="LytR_C"/>
    <property type="match status" value="1"/>
</dbReference>
<accession>A0ABT0K397</accession>
<dbReference type="Pfam" id="PF03816">
    <property type="entry name" value="LytR_cpsA_psr"/>
    <property type="match status" value="1"/>
</dbReference>
<dbReference type="PANTHER" id="PTHR33392:SF6">
    <property type="entry name" value="POLYISOPRENYL-TEICHOIC ACID--PEPTIDOGLYCAN TEICHOIC ACID TRANSFERASE TAGU"/>
    <property type="match status" value="1"/>
</dbReference>
<feature type="compositionally biased region" description="Low complexity" evidence="2">
    <location>
        <begin position="482"/>
        <end position="501"/>
    </location>
</feature>
<sequence>MLAVTSLGWVAYRHFDSAVTREDWKIAGTRPVAAAGAENILLLGDDSRDGTDGEYGTVDGVRSDTTIIAHLGPDGSATLLSFPRDMLVPVLPKAKANARDGHAKLTEVLQLAGVPGLVTTLESLTNLKIDHTISINLAGFRAMTDAVGGVTVCVTPLPDGSTRNLHDAMSGWSGRLGENRLDGRGALAFVRTRYALGDERLRILRQQQFLDRLLTAATSAGVLTNPAKISALLGAVGGALRVDSGLDQAALLSLARRASEAGSGGMRFLTVPTHIALPADGAVDDHGTVPPHGAVLIADQAGLNRMLTPLLPDGVSPPNTSSTGGTTTAGSGGSATTPVGSPSSVSIAAVRNATSRTGLAARTVDGLRALGFTGPMTTSTTTGQAQTEIYYPPRLREQASVLASRIPGSQLVATSPPTPLPPTTSAPGESSTSGRSSAGTGSSAGTDGIVLAVGTDFSGLVSASNTPTSTVGSTGGGGGVTAGAPTDPASAISGVSSAAAGTPANTSCTP</sequence>
<evidence type="ECO:0000313" key="5">
    <source>
        <dbReference type="EMBL" id="MCK9877977.1"/>
    </source>
</evidence>